<proteinExistence type="predicted"/>
<gene>
    <name evidence="1" type="ORF">BGAL_0073g00030</name>
</gene>
<reference evidence="1 2" key="1">
    <citation type="submission" date="2017-12" db="EMBL/GenBank/DDBJ databases">
        <title>Comparative genomics of Botrytis spp.</title>
        <authorList>
            <person name="Valero-Jimenez C.A."/>
            <person name="Tapia P."/>
            <person name="Veloso J."/>
            <person name="Silva-Moreno E."/>
            <person name="Staats M."/>
            <person name="Valdes J.H."/>
            <person name="Van Kan J.A.L."/>
        </authorList>
    </citation>
    <scope>NUCLEOTIDE SEQUENCE [LARGE SCALE GENOMIC DNA]</scope>
    <source>
        <strain evidence="1 2">MUCL435</strain>
    </source>
</reference>
<name>A0A4S8RDU7_9HELO</name>
<evidence type="ECO:0000313" key="2">
    <source>
        <dbReference type="Proteomes" id="UP000308671"/>
    </source>
</evidence>
<dbReference type="EMBL" id="PQXL01000073">
    <property type="protein sequence ID" value="THV52629.1"/>
    <property type="molecule type" value="Genomic_DNA"/>
</dbReference>
<dbReference type="Proteomes" id="UP000308671">
    <property type="component" value="Unassembled WGS sequence"/>
</dbReference>
<protein>
    <submittedName>
        <fullName evidence="1">Uncharacterized protein</fullName>
    </submittedName>
</protein>
<keyword evidence="2" id="KW-1185">Reference proteome</keyword>
<organism evidence="1 2">
    <name type="scientific">Botrytis galanthina</name>
    <dbReference type="NCBI Taxonomy" id="278940"/>
    <lineage>
        <taxon>Eukaryota</taxon>
        <taxon>Fungi</taxon>
        <taxon>Dikarya</taxon>
        <taxon>Ascomycota</taxon>
        <taxon>Pezizomycotina</taxon>
        <taxon>Leotiomycetes</taxon>
        <taxon>Helotiales</taxon>
        <taxon>Sclerotiniaceae</taxon>
        <taxon>Botrytis</taxon>
    </lineage>
</organism>
<evidence type="ECO:0000313" key="1">
    <source>
        <dbReference type="EMBL" id="THV52629.1"/>
    </source>
</evidence>
<sequence>MAAVQQPIQPGQIGMDVGNHRVNSASNPHNCFCAYVAMHTQKFQYIAVVDLPHPEEVAFAKAQPRRISSSIRGSMRGVVFAKFGLWRGEGRNEGQKVRSMGRKTYEKNYT</sequence>
<accession>A0A4S8RDU7</accession>
<dbReference type="OrthoDB" id="10401457at2759"/>
<comment type="caution">
    <text evidence="1">The sequence shown here is derived from an EMBL/GenBank/DDBJ whole genome shotgun (WGS) entry which is preliminary data.</text>
</comment>
<dbReference type="AlphaFoldDB" id="A0A4S8RDU7"/>